<evidence type="ECO:0000313" key="3">
    <source>
        <dbReference type="Proteomes" id="UP001217089"/>
    </source>
</evidence>
<gene>
    <name evidence="2" type="ORF">KUTeg_016387</name>
</gene>
<feature type="compositionally biased region" description="Basic and acidic residues" evidence="1">
    <location>
        <begin position="69"/>
        <end position="93"/>
    </location>
</feature>
<accession>A0ABQ9EKR2</accession>
<name>A0ABQ9EKR2_TEGGR</name>
<evidence type="ECO:0000313" key="2">
    <source>
        <dbReference type="EMBL" id="KAJ8305842.1"/>
    </source>
</evidence>
<dbReference type="Proteomes" id="UP001217089">
    <property type="component" value="Unassembled WGS sequence"/>
</dbReference>
<dbReference type="PANTHER" id="PTHR35617">
    <property type="entry name" value="PHAGE_INTEGRASE DOMAIN-CONTAINING PROTEIN"/>
    <property type="match status" value="1"/>
</dbReference>
<comment type="caution">
    <text evidence="2">The sequence shown here is derived from an EMBL/GenBank/DDBJ whole genome shotgun (WGS) entry which is preliminary data.</text>
</comment>
<organism evidence="2 3">
    <name type="scientific">Tegillarca granosa</name>
    <name type="common">Malaysian cockle</name>
    <name type="synonym">Anadara granosa</name>
    <dbReference type="NCBI Taxonomy" id="220873"/>
    <lineage>
        <taxon>Eukaryota</taxon>
        <taxon>Metazoa</taxon>
        <taxon>Spiralia</taxon>
        <taxon>Lophotrochozoa</taxon>
        <taxon>Mollusca</taxon>
        <taxon>Bivalvia</taxon>
        <taxon>Autobranchia</taxon>
        <taxon>Pteriomorphia</taxon>
        <taxon>Arcoida</taxon>
        <taxon>Arcoidea</taxon>
        <taxon>Arcidae</taxon>
        <taxon>Tegillarca</taxon>
    </lineage>
</organism>
<sequence>MSTKTLDQSGRCGAFHHIIRRQITMTDTHPHEFDDLRRISNLPLNSEGAFGNNLENTLKVTREKHKNLDDLLKVSSSDKKSSKGQTEKRKSDDYMETETVQTTNPDLSVTVKDHTAIVLPRSLPHNLLEVENQRNDSLRMLFPEIPVGGRLTHFLENWQEITNDKWVLSLIQKGYKLEFLTTPDHWGVMLNSRPHERKILPEWDLPIVLNMLRKAPFEPMTKASLKYVTWKIVFLMAITTFKKCGDLQSLQLGEGSVNVQKKVLLVLERFFSVESSSQHQRKVVCVCTDFRDVIYNEEFRIDFRLFRKSKRVIYSPEREFYSTYVRRFFKI</sequence>
<proteinExistence type="predicted"/>
<dbReference type="EMBL" id="JARBDR010000813">
    <property type="protein sequence ID" value="KAJ8305842.1"/>
    <property type="molecule type" value="Genomic_DNA"/>
</dbReference>
<evidence type="ECO:0000256" key="1">
    <source>
        <dbReference type="SAM" id="MobiDB-lite"/>
    </source>
</evidence>
<protein>
    <submittedName>
        <fullName evidence="2">Uncharacterized protein</fullName>
    </submittedName>
</protein>
<feature type="region of interest" description="Disordered" evidence="1">
    <location>
        <begin position="69"/>
        <end position="105"/>
    </location>
</feature>
<reference evidence="2 3" key="1">
    <citation type="submission" date="2022-12" db="EMBL/GenBank/DDBJ databases">
        <title>Chromosome-level genome of Tegillarca granosa.</title>
        <authorList>
            <person name="Kim J."/>
        </authorList>
    </citation>
    <scope>NUCLEOTIDE SEQUENCE [LARGE SCALE GENOMIC DNA]</scope>
    <source>
        <strain evidence="2">Teg-2019</strain>
        <tissue evidence="2">Adductor muscle</tissue>
    </source>
</reference>
<dbReference type="PANTHER" id="PTHR35617:SF3">
    <property type="entry name" value="CORE-BINDING (CB) DOMAIN-CONTAINING PROTEIN"/>
    <property type="match status" value="1"/>
</dbReference>
<keyword evidence="3" id="KW-1185">Reference proteome</keyword>